<protein>
    <submittedName>
        <fullName evidence="2">Uncharacterized protein</fullName>
    </submittedName>
</protein>
<proteinExistence type="predicted"/>
<dbReference type="EMBL" id="CP001814">
    <property type="protein sequence ID" value="ACZ85364.1"/>
    <property type="molecule type" value="Genomic_DNA"/>
</dbReference>
<name>D2B199_STRRD</name>
<dbReference type="STRING" id="479432.Sros_2384"/>
<evidence type="ECO:0000313" key="2">
    <source>
        <dbReference type="EMBL" id="ACZ85364.1"/>
    </source>
</evidence>
<dbReference type="KEGG" id="sro:Sros_2384"/>
<accession>D2B199</accession>
<organism evidence="2 3">
    <name type="scientific">Streptosporangium roseum (strain ATCC 12428 / DSM 43021 / JCM 3005 / KCTC 9067 / NCIMB 10171 / NRRL 2505 / NI 9100)</name>
    <dbReference type="NCBI Taxonomy" id="479432"/>
    <lineage>
        <taxon>Bacteria</taxon>
        <taxon>Bacillati</taxon>
        <taxon>Actinomycetota</taxon>
        <taxon>Actinomycetes</taxon>
        <taxon>Streptosporangiales</taxon>
        <taxon>Streptosporangiaceae</taxon>
        <taxon>Streptosporangium</taxon>
    </lineage>
</organism>
<dbReference type="Proteomes" id="UP000002029">
    <property type="component" value="Chromosome"/>
</dbReference>
<gene>
    <name evidence="2" type="ordered locus">Sros_2384</name>
</gene>
<evidence type="ECO:0000313" key="3">
    <source>
        <dbReference type="Proteomes" id="UP000002029"/>
    </source>
</evidence>
<keyword evidence="3" id="KW-1185">Reference proteome</keyword>
<dbReference type="HOGENOM" id="CLU_3349316_0_0_11"/>
<reference evidence="2 3" key="1">
    <citation type="journal article" date="2010" name="Stand. Genomic Sci.">
        <title>Complete genome sequence of Streptosporangium roseum type strain (NI 9100).</title>
        <authorList>
            <person name="Nolan M."/>
            <person name="Sikorski J."/>
            <person name="Jando M."/>
            <person name="Lucas S."/>
            <person name="Lapidus A."/>
            <person name="Glavina Del Rio T."/>
            <person name="Chen F."/>
            <person name="Tice H."/>
            <person name="Pitluck S."/>
            <person name="Cheng J.F."/>
            <person name="Chertkov O."/>
            <person name="Sims D."/>
            <person name="Meincke L."/>
            <person name="Brettin T."/>
            <person name="Han C."/>
            <person name="Detter J.C."/>
            <person name="Bruce D."/>
            <person name="Goodwin L."/>
            <person name="Land M."/>
            <person name="Hauser L."/>
            <person name="Chang Y.J."/>
            <person name="Jeffries C.D."/>
            <person name="Ivanova N."/>
            <person name="Mavromatis K."/>
            <person name="Mikhailova N."/>
            <person name="Chen A."/>
            <person name="Palaniappan K."/>
            <person name="Chain P."/>
            <person name="Rohde M."/>
            <person name="Goker M."/>
            <person name="Bristow J."/>
            <person name="Eisen J.A."/>
            <person name="Markowitz V."/>
            <person name="Hugenholtz P."/>
            <person name="Kyrpides N.C."/>
            <person name="Klenk H.P."/>
        </authorList>
    </citation>
    <scope>NUCLEOTIDE SEQUENCE [LARGE SCALE GENOMIC DNA]</scope>
    <source>
        <strain evidence="3">ATCC 12428 / DSM 43021 / JCM 3005 / NI 9100</strain>
    </source>
</reference>
<feature type="region of interest" description="Disordered" evidence="1">
    <location>
        <begin position="1"/>
        <end position="37"/>
    </location>
</feature>
<evidence type="ECO:0000256" key="1">
    <source>
        <dbReference type="SAM" id="MobiDB-lite"/>
    </source>
</evidence>
<sequence length="37" mass="4390">MRRVTEEAPMPRVPEEEPMRKVTFRPTAAASHRRRGR</sequence>
<dbReference type="AlphaFoldDB" id="D2B199"/>